<dbReference type="Pfam" id="PF06996">
    <property type="entry name" value="T6SS_TssG"/>
    <property type="match status" value="1"/>
</dbReference>
<dbReference type="Proteomes" id="UP000027987">
    <property type="component" value="Chromosome"/>
</dbReference>
<dbReference type="AlphaFoldDB" id="A0A075K2Q5"/>
<organism evidence="1 2">
    <name type="scientific">Dyella japonica A8</name>
    <dbReference type="NCBI Taxonomy" id="1217721"/>
    <lineage>
        <taxon>Bacteria</taxon>
        <taxon>Pseudomonadati</taxon>
        <taxon>Pseudomonadota</taxon>
        <taxon>Gammaproteobacteria</taxon>
        <taxon>Lysobacterales</taxon>
        <taxon>Rhodanobacteraceae</taxon>
        <taxon>Dyella</taxon>
    </lineage>
</organism>
<dbReference type="PATRIC" id="fig|1217721.7.peg.2833"/>
<dbReference type="OrthoDB" id="1523296at2"/>
<dbReference type="KEGG" id="dja:HY57_13735"/>
<reference evidence="1 2" key="1">
    <citation type="submission" date="2014-07" db="EMBL/GenBank/DDBJ databases">
        <title>Complete Genome Sequence of Dyella japonica Strain A8 Isolated from Malaysian Tropical Soil.</title>
        <authorList>
            <person name="Hui R.K.H."/>
            <person name="Chen J.-W."/>
            <person name="Chan K.-G."/>
            <person name="Leung F.C.C."/>
        </authorList>
    </citation>
    <scope>NUCLEOTIDE SEQUENCE [LARGE SCALE GENOMIC DNA]</scope>
    <source>
        <strain evidence="1 2">A8</strain>
    </source>
</reference>
<dbReference type="RefSeq" id="WP_019467501.1">
    <property type="nucleotide sequence ID" value="NZ_ALOY01000184.1"/>
</dbReference>
<dbReference type="PANTHER" id="PTHR35564:SF4">
    <property type="entry name" value="CYTOPLASMIC PROTEIN"/>
    <property type="match status" value="1"/>
</dbReference>
<dbReference type="PANTHER" id="PTHR35564">
    <property type="match status" value="1"/>
</dbReference>
<gene>
    <name evidence="1" type="ORF">HY57_13735</name>
</gene>
<protein>
    <submittedName>
        <fullName evidence="1">Type VI secretion protein</fullName>
    </submittedName>
</protein>
<dbReference type="InterPro" id="IPR010732">
    <property type="entry name" value="T6SS_TssG-like"/>
</dbReference>
<dbReference type="HOGENOM" id="CLU_048238_4_0_6"/>
<evidence type="ECO:0000313" key="2">
    <source>
        <dbReference type="Proteomes" id="UP000027987"/>
    </source>
</evidence>
<accession>A0A075K2Q5</accession>
<dbReference type="NCBIfam" id="TIGR03347">
    <property type="entry name" value="VI_chp_1"/>
    <property type="match status" value="1"/>
</dbReference>
<sequence>MADHARQASDPVALEEALQATPEAFEFFEALRRLECAHPSQPRLGESAKPSDDPVRLCHAPSLAFAPRMIDRYEMRGAGQPSRLHGLFFGLFGPNAPLPLHLTEYALDRERNAKDTTFVAFANIFHHRMMGLFYRAWANAQPTVQHDRPDEDGFYLYLGALIGQATPHLDGRDALPDRYRRHFAGRLWQQTRNAEGLRGLLERFFHVSVAVVEFVAEWMSLPESAHLRLGGGSDVASLGQTAVLGARVRGCQQRFRLRLGPLDRLQFHRFLPGGEALRQLTAAVRGYVGDEKAWDVQLVLHPHDAPVAQLGRQGRIGMTTWLGKPRHAADVDDVILHPLR</sequence>
<evidence type="ECO:0000313" key="1">
    <source>
        <dbReference type="EMBL" id="AIF48235.1"/>
    </source>
</evidence>
<dbReference type="EMBL" id="CP008884">
    <property type="protein sequence ID" value="AIF48235.1"/>
    <property type="molecule type" value="Genomic_DNA"/>
</dbReference>
<dbReference type="STRING" id="1217721.HY57_13735"/>
<name>A0A075K2Q5_9GAMM</name>
<proteinExistence type="predicted"/>
<keyword evidence="2" id="KW-1185">Reference proteome</keyword>